<accession>A0AAD8ZDM0</accession>
<feature type="compositionally biased region" description="Polar residues" evidence="1">
    <location>
        <begin position="696"/>
        <end position="722"/>
    </location>
</feature>
<dbReference type="CDD" id="cd18490">
    <property type="entry name" value="BACK_BTBD8"/>
    <property type="match status" value="1"/>
</dbReference>
<dbReference type="EMBL" id="JAROKS010000015">
    <property type="protein sequence ID" value="KAK1795800.1"/>
    <property type="molecule type" value="Genomic_DNA"/>
</dbReference>
<feature type="compositionally biased region" description="Low complexity" evidence="1">
    <location>
        <begin position="822"/>
        <end position="832"/>
    </location>
</feature>
<organism evidence="3 4">
    <name type="scientific">Electrophorus voltai</name>
    <dbReference type="NCBI Taxonomy" id="2609070"/>
    <lineage>
        <taxon>Eukaryota</taxon>
        <taxon>Metazoa</taxon>
        <taxon>Chordata</taxon>
        <taxon>Craniata</taxon>
        <taxon>Vertebrata</taxon>
        <taxon>Euteleostomi</taxon>
        <taxon>Actinopterygii</taxon>
        <taxon>Neopterygii</taxon>
        <taxon>Teleostei</taxon>
        <taxon>Ostariophysi</taxon>
        <taxon>Gymnotiformes</taxon>
        <taxon>Gymnotoidei</taxon>
        <taxon>Gymnotidae</taxon>
        <taxon>Electrophorus</taxon>
    </lineage>
</organism>
<feature type="compositionally biased region" description="Low complexity" evidence="1">
    <location>
        <begin position="1200"/>
        <end position="1221"/>
    </location>
</feature>
<feature type="compositionally biased region" description="Polar residues" evidence="1">
    <location>
        <begin position="769"/>
        <end position="792"/>
    </location>
</feature>
<protein>
    <recommendedName>
        <fullName evidence="2">BTB domain-containing protein</fullName>
    </recommendedName>
</protein>
<feature type="compositionally biased region" description="Polar residues" evidence="1">
    <location>
        <begin position="981"/>
        <end position="995"/>
    </location>
</feature>
<dbReference type="CDD" id="cd18286">
    <property type="entry name" value="BTB2_POZ_BTBD8"/>
    <property type="match status" value="1"/>
</dbReference>
<feature type="compositionally biased region" description="Polar residues" evidence="1">
    <location>
        <begin position="1011"/>
        <end position="1023"/>
    </location>
</feature>
<feature type="compositionally biased region" description="Polar residues" evidence="1">
    <location>
        <begin position="918"/>
        <end position="940"/>
    </location>
</feature>
<feature type="compositionally biased region" description="Basic and acidic residues" evidence="1">
    <location>
        <begin position="1398"/>
        <end position="1409"/>
    </location>
</feature>
<dbReference type="PANTHER" id="PTHR22427">
    <property type="entry name" value="GH15728P"/>
    <property type="match status" value="1"/>
</dbReference>
<comment type="caution">
    <text evidence="3">The sequence shown here is derived from an EMBL/GenBank/DDBJ whole genome shotgun (WGS) entry which is preliminary data.</text>
</comment>
<reference evidence="3" key="1">
    <citation type="submission" date="2023-03" db="EMBL/GenBank/DDBJ databases">
        <title>Electrophorus voltai genome.</title>
        <authorList>
            <person name="Bian C."/>
        </authorList>
    </citation>
    <scope>NUCLEOTIDE SEQUENCE</scope>
    <source>
        <strain evidence="3">CB-2022</strain>
        <tissue evidence="3">Muscle</tissue>
    </source>
</reference>
<sequence length="1599" mass="170311">MLSAEAARELRAKERKCKSTLRARLATALSADLNSKRTTKHTYVRRRLAYIKGSCPACFRLLQDEQEVDVTLCGSSGLRLPVHRAVLLARAPHLLRGAASAASVIHLQGADSTALKELIRRVYTEDQRPGKMNGAASGAEGNSALLNGSLAEVEEEEPHVSSDPDTLPLEPASGLGADLLALYERGEATDISIQVGDRVFSAHRSILCARSQYFRAMLCGSWMESSHQCITLQGLGPDEMEILLYFIYGAVLDLPPGTNVSQAVLAADMLGLDGLKDVAEMVLTRDYCRFFPKPVEGVQKSVLECLAISHSIRLESLYSSCVRWVAEHFVKCWSERSFALLPPELQRNCLSAVTKALTVQNVVTVLCGTEQLIGSLPEVKWAKQNLSLATELQEECLKTIVTHLPRVIHTSAFHSLRRREEFTRDPTLLRKLCVAVREGVTVENCCELFTAVDQLGGHSDLLPAEAANREQEDMEPFGREVRLLHAKLWTFLLQSLFAVRHTRGWQTLPPRHRERILTATLDTGDCRRLSKKPVLSSSQRSGKCPPSLSSPCDSPPALQPAKVPRPLRPPGGNPAAASGTMKSDGLGPTAHAPSATKTKPPSNEPQPCSKARPAAGATNRKSPSANKAVVNGSADSVTRREDSFANGPRSSAPGKATADKRPVLGARPRASTAGSGGSAGKPTKAATSGKDLTQGPHCNSPVNAPRAQTTPSSSIGNAPRAQTTPSTSGSASPDSSTSSPRNSGHVASAALRPKSQTKSTTKSPLTKTVQKPNTDKTNSPTHKASRTRTTAGNRAGLGSPAVTRTELKRGLPGATPPQTHASSRLSSGLSSRKPASPRKEEPKDGAKKLAKPSAESKQNTKAAKPTPASPKPPPAAANKASLKQKPPETPAAKCPGKSVSPSKHPSPMGSRKSATPVKETQNTAKPKQNASKMATQQANDTTEEIKDQVTGQKVRSPQIESDTLPAGAAYSDQPSAVIKTVAQSSRECSTANKSSDPPVKRSSAAKAAEQTGVSEGTAGTASRATPGHAPSACLGSGAAQAVGSPGPPRDQDLPPDLPPDTPGSLGSLGSTDTPLEETWGSVHAQASPESESVSATTSSDDIKPRSEDYDAGGSQDDDCCSHERGASKCGTMRCPDFLGRSSSDTSTPEELKMGEGGAGLRVEVRLRGREAETTSEEEAARRRPPSWLRQDGAPAKGEGDAVATDAVATDAVATDAAATDAKLLSSEEEDEEEEEEEDSEDERSEVEVLPGGIVPPQAEPSLQFQGIINPAFEDGVDQENEPRDYAAASGFRRSILLSVDECEELGSEEGSAQDPLHRASRPRSPSDEEPAHDLQGAGPKPAAFFPEGQGSQKEGHACDEPGTTHPDAHTSEASSQDRPCHLNLRLAERYGSTPSQHADSRRADLRLDLPEPQVSATSPPHPALSTAGDFDGCDRLDQSCTRDRRLSKVLSPIYEMDVGETYEQSLDVGGANVGCQDEAGREIEEVEGVEDESSKFAERDWSLLRQLLTEQESSLGIISSVPEDLNLAQYLIKQTLSLCRDCADERDAPPPEKENFKRWAELISPLEDSTTSITVTSFSPEDAASPQGEWTIVELETHH</sequence>
<evidence type="ECO:0000259" key="2">
    <source>
        <dbReference type="PROSITE" id="PS50097"/>
    </source>
</evidence>
<dbReference type="InterPro" id="IPR043225">
    <property type="entry name" value="BACK_BTBD8"/>
</dbReference>
<feature type="compositionally biased region" description="Basic and acidic residues" evidence="1">
    <location>
        <begin position="1162"/>
        <end position="1172"/>
    </location>
</feature>
<dbReference type="Pfam" id="PF15363">
    <property type="entry name" value="BTBD8_C"/>
    <property type="match status" value="1"/>
</dbReference>
<dbReference type="InterPro" id="IPR000210">
    <property type="entry name" value="BTB/POZ_dom"/>
</dbReference>
<dbReference type="SMART" id="SM00225">
    <property type="entry name" value="BTB"/>
    <property type="match status" value="1"/>
</dbReference>
<dbReference type="InterPro" id="IPR011333">
    <property type="entry name" value="SKP1/BTB/POZ_sf"/>
</dbReference>
<name>A0AAD8ZDM0_9TELE</name>
<dbReference type="Pfam" id="PF26017">
    <property type="entry name" value="BACK_BTBD8"/>
    <property type="match status" value="1"/>
</dbReference>
<dbReference type="InterPro" id="IPR027907">
    <property type="entry name" value="BTBD8_C"/>
</dbReference>
<feature type="compositionally biased region" description="Low complexity" evidence="1">
    <location>
        <begin position="754"/>
        <end position="768"/>
    </location>
</feature>
<evidence type="ECO:0000313" key="3">
    <source>
        <dbReference type="EMBL" id="KAK1795800.1"/>
    </source>
</evidence>
<dbReference type="PANTHER" id="PTHR22427:SF2">
    <property type="entry name" value="BTB_POZ DOMAIN-CONTAINING PROTEIN 8"/>
    <property type="match status" value="1"/>
</dbReference>
<feature type="compositionally biased region" description="Low complexity" evidence="1">
    <location>
        <begin position="723"/>
        <end position="740"/>
    </location>
</feature>
<feature type="compositionally biased region" description="Polar residues" evidence="1">
    <location>
        <begin position="1087"/>
        <end position="1099"/>
    </location>
</feature>
<feature type="compositionally biased region" description="Polar residues" evidence="1">
    <location>
        <begin position="949"/>
        <end position="961"/>
    </location>
</feature>
<feature type="compositionally biased region" description="Acidic residues" evidence="1">
    <location>
        <begin position="1226"/>
        <end position="1244"/>
    </location>
</feature>
<dbReference type="Pfam" id="PF00651">
    <property type="entry name" value="BTB"/>
    <property type="match status" value="1"/>
</dbReference>
<feature type="region of interest" description="Disordered" evidence="1">
    <location>
        <begin position="1303"/>
        <end position="1430"/>
    </location>
</feature>
<keyword evidence="4" id="KW-1185">Reference proteome</keyword>
<evidence type="ECO:0000313" key="4">
    <source>
        <dbReference type="Proteomes" id="UP001239994"/>
    </source>
</evidence>
<feature type="compositionally biased region" description="Basic and acidic residues" evidence="1">
    <location>
        <begin position="837"/>
        <end position="847"/>
    </location>
</feature>
<feature type="domain" description="BTB" evidence="2">
    <location>
        <begin position="189"/>
        <end position="256"/>
    </location>
</feature>
<evidence type="ECO:0000256" key="1">
    <source>
        <dbReference type="SAM" id="MobiDB-lite"/>
    </source>
</evidence>
<dbReference type="Gene3D" id="3.30.710.10">
    <property type="entry name" value="Potassium Channel Kv1.1, Chain A"/>
    <property type="match status" value="2"/>
</dbReference>
<proteinExistence type="predicted"/>
<dbReference type="PROSITE" id="PS50097">
    <property type="entry name" value="BTB"/>
    <property type="match status" value="1"/>
</dbReference>
<dbReference type="Proteomes" id="UP001239994">
    <property type="component" value="Unassembled WGS sequence"/>
</dbReference>
<feature type="region of interest" description="Disordered" evidence="1">
    <location>
        <begin position="530"/>
        <end position="1261"/>
    </location>
</feature>
<dbReference type="SUPFAM" id="SSF54695">
    <property type="entry name" value="POZ domain"/>
    <property type="match status" value="1"/>
</dbReference>
<gene>
    <name evidence="3" type="ORF">P4O66_009824</name>
</gene>